<protein>
    <recommendedName>
        <fullName evidence="4">DUF3558 domain-containing protein</fullName>
    </recommendedName>
</protein>
<comment type="caution">
    <text evidence="2">The sequence shown here is derived from an EMBL/GenBank/DDBJ whole genome shotgun (WGS) entry which is preliminary data.</text>
</comment>
<keyword evidence="1" id="KW-0732">Signal</keyword>
<reference evidence="2 3" key="1">
    <citation type="submission" date="2020-08" db="EMBL/GenBank/DDBJ databases">
        <title>Genomic Encyclopedia of Type Strains, Phase III (KMG-III): the genomes of soil and plant-associated and newly described type strains.</title>
        <authorList>
            <person name="Whitman W."/>
        </authorList>
    </citation>
    <scope>NUCLEOTIDE SEQUENCE [LARGE SCALE GENOMIC DNA]</scope>
    <source>
        <strain evidence="2 3">CECT 8960</strain>
    </source>
</reference>
<organism evidence="2 3">
    <name type="scientific">Actinophytocola algeriensis</name>
    <dbReference type="NCBI Taxonomy" id="1768010"/>
    <lineage>
        <taxon>Bacteria</taxon>
        <taxon>Bacillati</taxon>
        <taxon>Actinomycetota</taxon>
        <taxon>Actinomycetes</taxon>
        <taxon>Pseudonocardiales</taxon>
        <taxon>Pseudonocardiaceae</taxon>
    </lineage>
</organism>
<accession>A0A7W7QFN0</accession>
<feature type="signal peptide" evidence="1">
    <location>
        <begin position="1"/>
        <end position="20"/>
    </location>
</feature>
<proteinExistence type="predicted"/>
<gene>
    <name evidence="2" type="ORF">FHR82_008740</name>
</gene>
<evidence type="ECO:0000313" key="3">
    <source>
        <dbReference type="Proteomes" id="UP000520767"/>
    </source>
</evidence>
<feature type="chain" id="PRO_5038984190" description="DUF3558 domain-containing protein" evidence="1">
    <location>
        <begin position="21"/>
        <end position="193"/>
    </location>
</feature>
<dbReference type="Proteomes" id="UP000520767">
    <property type="component" value="Unassembled WGS sequence"/>
</dbReference>
<name>A0A7W7QFN0_9PSEU</name>
<dbReference type="PROSITE" id="PS51257">
    <property type="entry name" value="PROKAR_LIPOPROTEIN"/>
    <property type="match status" value="1"/>
</dbReference>
<dbReference type="AlphaFoldDB" id="A0A7W7QFN0"/>
<dbReference type="RefSeq" id="WP_184816448.1">
    <property type="nucleotide sequence ID" value="NZ_JACHJQ010000013.1"/>
</dbReference>
<keyword evidence="3" id="KW-1185">Reference proteome</keyword>
<evidence type="ECO:0000313" key="2">
    <source>
        <dbReference type="EMBL" id="MBB4912469.1"/>
    </source>
</evidence>
<evidence type="ECO:0008006" key="4">
    <source>
        <dbReference type="Google" id="ProtNLM"/>
    </source>
</evidence>
<sequence>MRAGLVVLGAVLVISGCARTAPPSNSPAVPVFSSAPANASAERTVPDNCGDVATLDDLTRDLGNLVTGAVQPIVGVPQSNIGRVARIDCYYGVPSGQPVGKAKVWIGLASYVNEESARKRLTATVADERTAGATVSDVQVGQDRGVLVRNANWMLVAIRGRVTVVVQVIPVLVREDHAGALLGQVADHALTDR</sequence>
<evidence type="ECO:0000256" key="1">
    <source>
        <dbReference type="SAM" id="SignalP"/>
    </source>
</evidence>
<dbReference type="EMBL" id="JACHJQ010000013">
    <property type="protein sequence ID" value="MBB4912469.1"/>
    <property type="molecule type" value="Genomic_DNA"/>
</dbReference>